<dbReference type="OrthoDB" id="1199853at2"/>
<organism evidence="1 2">
    <name type="scientific">Polaribacter aestuariivivens</name>
    <dbReference type="NCBI Taxonomy" id="2304626"/>
    <lineage>
        <taxon>Bacteria</taxon>
        <taxon>Pseudomonadati</taxon>
        <taxon>Bacteroidota</taxon>
        <taxon>Flavobacteriia</taxon>
        <taxon>Flavobacteriales</taxon>
        <taxon>Flavobacteriaceae</taxon>
    </lineage>
</organism>
<sequence length="202" mass="22018">MSFDTLIIGGGVAGMQCALVLGSAKEKSFASNKKIGIIMHQKASHLQNALFNNVLGLLPNKLGSDILIEGKAQLAALYPHVTQIENEKVLALEELDQGFQITTNKKTYFSKIVVLALNYSKPFTIKGLDTFLIPHEKSNPEKDRIQLKNKNHLIKNGLYCCGTIAGWRSQFSIAAGSGASVATDILTLWNDGNHTKVHDKVS</sequence>
<comment type="caution">
    <text evidence="1">The sequence shown here is derived from an EMBL/GenBank/DDBJ whole genome shotgun (WGS) entry which is preliminary data.</text>
</comment>
<dbReference type="Proteomes" id="UP000307140">
    <property type="component" value="Unassembled WGS sequence"/>
</dbReference>
<dbReference type="Gene3D" id="3.50.50.60">
    <property type="entry name" value="FAD/NAD(P)-binding domain"/>
    <property type="match status" value="1"/>
</dbReference>
<protein>
    <submittedName>
        <fullName evidence="1">NAD(P)/FAD-dependent oxidoreductase</fullName>
    </submittedName>
</protein>
<dbReference type="SUPFAM" id="SSF51905">
    <property type="entry name" value="FAD/NAD(P)-binding domain"/>
    <property type="match status" value="1"/>
</dbReference>
<accession>A0A5S3N5D9</accession>
<gene>
    <name evidence="1" type="ORF">FDT66_06870</name>
</gene>
<evidence type="ECO:0000313" key="1">
    <source>
        <dbReference type="EMBL" id="TMM30480.1"/>
    </source>
</evidence>
<dbReference type="AlphaFoldDB" id="A0A5S3N5D9"/>
<reference evidence="1 2" key="1">
    <citation type="submission" date="2019-05" db="EMBL/GenBank/DDBJ databases">
        <title>Polaribacter aestuariivivens sp. nov., isolated from a tidal flat.</title>
        <authorList>
            <person name="Yoon J.-H."/>
        </authorList>
    </citation>
    <scope>NUCLEOTIDE SEQUENCE [LARGE SCALE GENOMIC DNA]</scope>
    <source>
        <strain evidence="1 2">DBTF-3</strain>
    </source>
</reference>
<dbReference type="RefSeq" id="WP_138535430.1">
    <property type="nucleotide sequence ID" value="NZ_VANR01000003.1"/>
</dbReference>
<proteinExistence type="predicted"/>
<evidence type="ECO:0000313" key="2">
    <source>
        <dbReference type="Proteomes" id="UP000307140"/>
    </source>
</evidence>
<keyword evidence="2" id="KW-1185">Reference proteome</keyword>
<dbReference type="EMBL" id="VANR01000003">
    <property type="protein sequence ID" value="TMM30480.1"/>
    <property type="molecule type" value="Genomic_DNA"/>
</dbReference>
<dbReference type="InterPro" id="IPR036188">
    <property type="entry name" value="FAD/NAD-bd_sf"/>
</dbReference>
<name>A0A5S3N5D9_9FLAO</name>